<evidence type="ECO:0008006" key="4">
    <source>
        <dbReference type="Google" id="ProtNLM"/>
    </source>
</evidence>
<evidence type="ECO:0000313" key="2">
    <source>
        <dbReference type="EMBL" id="GJE59543.1"/>
    </source>
</evidence>
<dbReference type="EMBL" id="BPRB01000083">
    <property type="protein sequence ID" value="GJE59543.1"/>
    <property type="molecule type" value="Genomic_DNA"/>
</dbReference>
<evidence type="ECO:0000313" key="3">
    <source>
        <dbReference type="Proteomes" id="UP001055057"/>
    </source>
</evidence>
<reference evidence="2" key="1">
    <citation type="journal article" date="2021" name="Front. Microbiol.">
        <title>Comprehensive Comparative Genomics and Phenotyping of Methylobacterium Species.</title>
        <authorList>
            <person name="Alessa O."/>
            <person name="Ogura Y."/>
            <person name="Fujitani Y."/>
            <person name="Takami H."/>
            <person name="Hayashi T."/>
            <person name="Sahin N."/>
            <person name="Tani A."/>
        </authorList>
    </citation>
    <scope>NUCLEOTIDE SEQUENCE</scope>
    <source>
        <strain evidence="2">DSM 23632</strain>
    </source>
</reference>
<evidence type="ECO:0000256" key="1">
    <source>
        <dbReference type="SAM" id="MobiDB-lite"/>
    </source>
</evidence>
<dbReference type="RefSeq" id="WP_238182121.1">
    <property type="nucleotide sequence ID" value="NZ_BPRB01000083.1"/>
</dbReference>
<sequence length="135" mass="14497">MSDMPWDYPMPAAEETFGFISIDEHTHMGCVIETATDLGASLVMLDAAPVPDRFMLYSLGFDRAQLCRAVGRTDETIRAWFDGGTPPACAQPHGRPPSQRKRGSAAPSRRAERTSAPSSSAGRVGRTGKRSGGQS</sequence>
<gene>
    <name evidence="2" type="ORF">MPOCJGCO_1639</name>
</gene>
<name>A0ABQ4TZV3_9HYPH</name>
<dbReference type="Proteomes" id="UP001055057">
    <property type="component" value="Unassembled WGS sequence"/>
</dbReference>
<protein>
    <recommendedName>
        <fullName evidence="4">Helix-turn-helix domain-containing protein</fullName>
    </recommendedName>
</protein>
<keyword evidence="3" id="KW-1185">Reference proteome</keyword>
<organism evidence="2 3">
    <name type="scientific">Methylobacterium trifolii</name>
    <dbReference type="NCBI Taxonomy" id="1003092"/>
    <lineage>
        <taxon>Bacteria</taxon>
        <taxon>Pseudomonadati</taxon>
        <taxon>Pseudomonadota</taxon>
        <taxon>Alphaproteobacteria</taxon>
        <taxon>Hyphomicrobiales</taxon>
        <taxon>Methylobacteriaceae</taxon>
        <taxon>Methylobacterium</taxon>
    </lineage>
</organism>
<proteinExistence type="predicted"/>
<accession>A0ABQ4TZV3</accession>
<comment type="caution">
    <text evidence="2">The sequence shown here is derived from an EMBL/GenBank/DDBJ whole genome shotgun (WGS) entry which is preliminary data.</text>
</comment>
<reference evidence="2" key="2">
    <citation type="submission" date="2021-08" db="EMBL/GenBank/DDBJ databases">
        <authorList>
            <person name="Tani A."/>
            <person name="Ola A."/>
            <person name="Ogura Y."/>
            <person name="Katsura K."/>
            <person name="Hayashi T."/>
        </authorList>
    </citation>
    <scope>NUCLEOTIDE SEQUENCE</scope>
    <source>
        <strain evidence="2">DSM 23632</strain>
    </source>
</reference>
<feature type="region of interest" description="Disordered" evidence="1">
    <location>
        <begin position="82"/>
        <end position="135"/>
    </location>
</feature>